<organism evidence="3 4">
    <name type="scientific">Kribbella caucasensis</name>
    <dbReference type="NCBI Taxonomy" id="2512215"/>
    <lineage>
        <taxon>Bacteria</taxon>
        <taxon>Bacillati</taxon>
        <taxon>Actinomycetota</taxon>
        <taxon>Actinomycetes</taxon>
        <taxon>Propionibacteriales</taxon>
        <taxon>Kribbellaceae</taxon>
        <taxon>Kribbella</taxon>
    </lineage>
</organism>
<reference evidence="3 4" key="1">
    <citation type="submission" date="2019-03" db="EMBL/GenBank/DDBJ databases">
        <title>Genomic Encyclopedia of Type Strains, Phase III (KMG-III): the genomes of soil and plant-associated and newly described type strains.</title>
        <authorList>
            <person name="Whitman W."/>
        </authorList>
    </citation>
    <scope>NUCLEOTIDE SEQUENCE [LARGE SCALE GENOMIC DNA]</scope>
    <source>
        <strain evidence="3 4">VKM Ac-2527</strain>
    </source>
</reference>
<sequence>MRITSVLVVSGLAVAAIGGPAAAAQAMPQVNGAHGAERAGGAEQQGPAAGLTKVTACTPSTRAVPTPATRC</sequence>
<evidence type="ECO:0000256" key="1">
    <source>
        <dbReference type="SAM" id="MobiDB-lite"/>
    </source>
</evidence>
<feature type="compositionally biased region" description="Low complexity" evidence="1">
    <location>
        <begin position="26"/>
        <end position="50"/>
    </location>
</feature>
<keyword evidence="4" id="KW-1185">Reference proteome</keyword>
<feature type="signal peptide" evidence="2">
    <location>
        <begin position="1"/>
        <end position="26"/>
    </location>
</feature>
<dbReference type="EMBL" id="SNWQ01000001">
    <property type="protein sequence ID" value="TDO54634.1"/>
    <property type="molecule type" value="Genomic_DNA"/>
</dbReference>
<feature type="chain" id="PRO_5039083836" evidence="2">
    <location>
        <begin position="27"/>
        <end position="71"/>
    </location>
</feature>
<comment type="caution">
    <text evidence="3">The sequence shown here is derived from an EMBL/GenBank/DDBJ whole genome shotgun (WGS) entry which is preliminary data.</text>
</comment>
<protein>
    <submittedName>
        <fullName evidence="3">Uncharacterized protein</fullName>
    </submittedName>
</protein>
<keyword evidence="2" id="KW-0732">Signal</keyword>
<evidence type="ECO:0000256" key="2">
    <source>
        <dbReference type="SAM" id="SignalP"/>
    </source>
</evidence>
<accession>A0A4R6KR46</accession>
<name>A0A4R6KR46_9ACTN</name>
<proteinExistence type="predicted"/>
<feature type="region of interest" description="Disordered" evidence="1">
    <location>
        <begin position="26"/>
        <end position="51"/>
    </location>
</feature>
<evidence type="ECO:0000313" key="3">
    <source>
        <dbReference type="EMBL" id="TDO54634.1"/>
    </source>
</evidence>
<dbReference type="Proteomes" id="UP000295388">
    <property type="component" value="Unassembled WGS sequence"/>
</dbReference>
<evidence type="ECO:0000313" key="4">
    <source>
        <dbReference type="Proteomes" id="UP000295388"/>
    </source>
</evidence>
<gene>
    <name evidence="3" type="ORF">EV643_101424</name>
</gene>
<dbReference type="RefSeq" id="WP_238165292.1">
    <property type="nucleotide sequence ID" value="NZ_SNWQ01000001.1"/>
</dbReference>
<dbReference type="AlphaFoldDB" id="A0A4R6KR46"/>